<dbReference type="InterPro" id="IPR008640">
    <property type="entry name" value="Adhesin_Head_dom"/>
</dbReference>
<evidence type="ECO:0000313" key="3">
    <source>
        <dbReference type="EMBL" id="EFA28721.1"/>
    </source>
</evidence>
<dbReference type="AlphaFoldDB" id="A0A7G2JZK2"/>
<proteinExistence type="predicted"/>
<feature type="region of interest" description="Disordered" evidence="1">
    <location>
        <begin position="1"/>
        <end position="26"/>
    </location>
</feature>
<dbReference type="GO" id="GO:0019867">
    <property type="term" value="C:outer membrane"/>
    <property type="evidence" value="ECO:0007669"/>
    <property type="project" value="InterPro"/>
</dbReference>
<protein>
    <recommendedName>
        <fullName evidence="2">Trimeric autotransporter adhesin YadA-like head domain-containing protein</fullName>
    </recommendedName>
</protein>
<evidence type="ECO:0000259" key="2">
    <source>
        <dbReference type="Pfam" id="PF05658"/>
    </source>
</evidence>
<reference evidence="3" key="1">
    <citation type="journal article" date="2010" name="Genomics">
        <title>Tracing phylogenomic events leading to diversity of Haemophilus influenzae and the emergence of Brazilian Purpuric Fever (BPF)-associated clones.</title>
        <authorList>
            <person name="Papazisi L."/>
            <person name="Ratnayake S."/>
            <person name="Remortel B.G."/>
            <person name="Bock G.R."/>
            <person name="Liang W."/>
            <person name="Saeed A.I."/>
            <person name="Liu J."/>
            <person name="Fleischmann R.D."/>
            <person name="Kilian M."/>
            <person name="Peterson S.N."/>
        </authorList>
    </citation>
    <scope>NUCLEOTIDE SEQUENCE [LARGE SCALE GENOMIC DNA]</scope>
    <source>
        <strain evidence="3">HK1212</strain>
    </source>
</reference>
<dbReference type="EMBL" id="ABFC01000573">
    <property type="protein sequence ID" value="EFA28721.1"/>
    <property type="molecule type" value="Genomic_DNA"/>
</dbReference>
<comment type="caution">
    <text evidence="3">The sequence shown here is derived from an EMBL/GenBank/DDBJ whole genome shotgun (WGS) entry which is preliminary data.</text>
</comment>
<sequence>MGNSANASANQTIAIGRSANASKENA</sequence>
<organism evidence="3">
    <name type="scientific">Haemophilus influenzae HK1212</name>
    <dbReference type="NCBI Taxonomy" id="456482"/>
    <lineage>
        <taxon>Bacteria</taxon>
        <taxon>Pseudomonadati</taxon>
        <taxon>Pseudomonadota</taxon>
        <taxon>Gammaproteobacteria</taxon>
        <taxon>Pasteurellales</taxon>
        <taxon>Pasteurellaceae</taxon>
        <taxon>Haemophilus</taxon>
    </lineage>
</organism>
<name>A0A7G2JZK2_HAEIF</name>
<gene>
    <name evidence="3" type="ORF">HAINFHK1212_0221</name>
</gene>
<feature type="non-terminal residue" evidence="3">
    <location>
        <position position="26"/>
    </location>
</feature>
<evidence type="ECO:0000256" key="1">
    <source>
        <dbReference type="SAM" id="MobiDB-lite"/>
    </source>
</evidence>
<accession>A0A7G2JZK2</accession>
<dbReference type="Pfam" id="PF05658">
    <property type="entry name" value="YadA_head"/>
    <property type="match status" value="1"/>
</dbReference>
<feature type="domain" description="Trimeric autotransporter adhesin YadA-like head" evidence="2">
    <location>
        <begin position="1"/>
        <end position="19"/>
    </location>
</feature>